<dbReference type="RefSeq" id="XP_060293468.1">
    <property type="nucleotide sequence ID" value="XM_060445938.1"/>
</dbReference>
<dbReference type="GeneID" id="85329208"/>
<keyword evidence="2" id="KW-1185">Reference proteome</keyword>
<comment type="caution">
    <text evidence="1">The sequence shown here is derived from an EMBL/GenBank/DDBJ whole genome shotgun (WGS) entry which is preliminary data.</text>
</comment>
<proteinExistence type="predicted"/>
<accession>A0AA40DNF8</accession>
<sequence length="112" mass="12977">MAHIPDLVRDNKLETSFDDKFTIHYYDDSDGEEHRRPNQRSVHWEEAGPLASGGFGEVSLQRCVDGNRGQTLRAVKKIARPQTRHFDYVTELEVIAKFSHRRYSKCFVKLLG</sequence>
<dbReference type="Proteomes" id="UP001172101">
    <property type="component" value="Unassembled WGS sequence"/>
</dbReference>
<gene>
    <name evidence="1" type="ORF">B0T26DRAFT_755271</name>
</gene>
<organism evidence="1 2">
    <name type="scientific">Lasiosphaeria miniovina</name>
    <dbReference type="NCBI Taxonomy" id="1954250"/>
    <lineage>
        <taxon>Eukaryota</taxon>
        <taxon>Fungi</taxon>
        <taxon>Dikarya</taxon>
        <taxon>Ascomycota</taxon>
        <taxon>Pezizomycotina</taxon>
        <taxon>Sordariomycetes</taxon>
        <taxon>Sordariomycetidae</taxon>
        <taxon>Sordariales</taxon>
        <taxon>Lasiosphaeriaceae</taxon>
        <taxon>Lasiosphaeria</taxon>
    </lineage>
</organism>
<evidence type="ECO:0000313" key="2">
    <source>
        <dbReference type="Proteomes" id="UP001172101"/>
    </source>
</evidence>
<reference evidence="1" key="1">
    <citation type="submission" date="2023-06" db="EMBL/GenBank/DDBJ databases">
        <title>Genome-scale phylogeny and comparative genomics of the fungal order Sordariales.</title>
        <authorList>
            <consortium name="Lawrence Berkeley National Laboratory"/>
            <person name="Hensen N."/>
            <person name="Bonometti L."/>
            <person name="Westerberg I."/>
            <person name="Brannstrom I.O."/>
            <person name="Guillou S."/>
            <person name="Cros-Aarteil S."/>
            <person name="Calhoun S."/>
            <person name="Haridas S."/>
            <person name="Kuo A."/>
            <person name="Mondo S."/>
            <person name="Pangilinan J."/>
            <person name="Riley R."/>
            <person name="LaButti K."/>
            <person name="Andreopoulos B."/>
            <person name="Lipzen A."/>
            <person name="Chen C."/>
            <person name="Yanf M."/>
            <person name="Daum C."/>
            <person name="Ng V."/>
            <person name="Clum A."/>
            <person name="Steindorff A."/>
            <person name="Ohm R."/>
            <person name="Martin F."/>
            <person name="Silar P."/>
            <person name="Natvig D."/>
            <person name="Lalanne C."/>
            <person name="Gautier V."/>
            <person name="Ament-velasquez S.L."/>
            <person name="Kruys A."/>
            <person name="Hutchinson M.I."/>
            <person name="Powell A.J."/>
            <person name="Barry K."/>
            <person name="Miller A.N."/>
            <person name="Grigoriev I.V."/>
            <person name="Debuchy R."/>
            <person name="Gladieux P."/>
            <person name="Thoren M.H."/>
            <person name="Johannesson H."/>
        </authorList>
    </citation>
    <scope>NUCLEOTIDE SEQUENCE</scope>
    <source>
        <strain evidence="1">SMH2392-1A</strain>
    </source>
</reference>
<protein>
    <recommendedName>
        <fullName evidence="3">Protein kinase domain-containing protein</fullName>
    </recommendedName>
</protein>
<evidence type="ECO:0000313" key="1">
    <source>
        <dbReference type="EMBL" id="KAK0710164.1"/>
    </source>
</evidence>
<dbReference type="EMBL" id="JAUIRO010000006">
    <property type="protein sequence ID" value="KAK0710164.1"/>
    <property type="molecule type" value="Genomic_DNA"/>
</dbReference>
<dbReference type="AlphaFoldDB" id="A0AA40DNF8"/>
<evidence type="ECO:0008006" key="3">
    <source>
        <dbReference type="Google" id="ProtNLM"/>
    </source>
</evidence>
<name>A0AA40DNF8_9PEZI</name>